<keyword evidence="5" id="KW-0966">Cell projection</keyword>
<evidence type="ECO:0000256" key="6">
    <source>
        <dbReference type="ARBA" id="ARBA00034777"/>
    </source>
</evidence>
<dbReference type="GO" id="GO:0005856">
    <property type="term" value="C:cytoskeleton"/>
    <property type="evidence" value="ECO:0007669"/>
    <property type="project" value="UniProtKB-SubCell"/>
</dbReference>
<evidence type="ECO:0000256" key="3">
    <source>
        <dbReference type="ARBA" id="ARBA00022490"/>
    </source>
</evidence>
<dbReference type="PANTHER" id="PTHR33865:SF3">
    <property type="entry name" value="PROTEIN FAM183B"/>
    <property type="match status" value="1"/>
</dbReference>
<dbReference type="EMBL" id="LK028579">
    <property type="protein sequence ID" value="CDS19293.1"/>
    <property type="molecule type" value="Genomic_DNA"/>
</dbReference>
<evidence type="ECO:0000313" key="10">
    <source>
        <dbReference type="WBParaSite" id="EgrG_000458900"/>
    </source>
</evidence>
<accession>A0A068WHU2</accession>
<evidence type="ECO:0000256" key="5">
    <source>
        <dbReference type="ARBA" id="ARBA00023273"/>
    </source>
</evidence>
<dbReference type="Proteomes" id="UP000492820">
    <property type="component" value="Unassembled WGS sequence"/>
</dbReference>
<evidence type="ECO:0000256" key="4">
    <source>
        <dbReference type="ARBA" id="ARBA00023212"/>
    </source>
</evidence>
<name>A0A068WHU2_ECHGR</name>
<reference evidence="8" key="2">
    <citation type="submission" date="2014-06" db="EMBL/GenBank/DDBJ databases">
        <authorList>
            <person name="Aslett M."/>
        </authorList>
    </citation>
    <scope>NUCLEOTIDE SEQUENCE</scope>
</reference>
<keyword evidence="3" id="KW-0963">Cytoplasm</keyword>
<dbReference type="Pfam" id="PF14886">
    <property type="entry name" value="FAM183"/>
    <property type="match status" value="1"/>
</dbReference>
<gene>
    <name evidence="8" type="ORF">EgrG_000458900</name>
</gene>
<evidence type="ECO:0000313" key="8">
    <source>
        <dbReference type="EMBL" id="CDS19293.1"/>
    </source>
</evidence>
<evidence type="ECO:0000256" key="1">
    <source>
        <dbReference type="ARBA" id="ARBA00004138"/>
    </source>
</evidence>
<feature type="compositionally biased region" description="Polar residues" evidence="7">
    <location>
        <begin position="100"/>
        <end position="120"/>
    </location>
</feature>
<dbReference type="AlphaFoldDB" id="A0A068WHU2"/>
<reference evidence="8 9" key="1">
    <citation type="journal article" date="2013" name="Nature">
        <title>The genomes of four tapeworm species reveal adaptations to parasitism.</title>
        <authorList>
            <person name="Tsai I.J."/>
            <person name="Zarowiecki M."/>
            <person name="Holroyd N."/>
            <person name="Garciarrubio A."/>
            <person name="Sanchez-Flores A."/>
            <person name="Brooks K.L."/>
            <person name="Tracey A."/>
            <person name="Bobes R.J."/>
            <person name="Fragoso G."/>
            <person name="Sciutto E."/>
            <person name="Aslett M."/>
            <person name="Beasley H."/>
            <person name="Bennett H.M."/>
            <person name="Cai J."/>
            <person name="Camicia F."/>
            <person name="Clark R."/>
            <person name="Cucher M."/>
            <person name="De Silva N."/>
            <person name="Day T.A."/>
            <person name="Deplazes P."/>
            <person name="Estrada K."/>
            <person name="Fernandez C."/>
            <person name="Holland P.W."/>
            <person name="Hou J."/>
            <person name="Hu S."/>
            <person name="Huckvale T."/>
            <person name="Hung S.S."/>
            <person name="Kamenetzky L."/>
            <person name="Keane J.A."/>
            <person name="Kiss F."/>
            <person name="Koziol U."/>
            <person name="Lambert O."/>
            <person name="Liu K."/>
            <person name="Luo X."/>
            <person name="Luo Y."/>
            <person name="Macchiaroli N."/>
            <person name="Nichol S."/>
            <person name="Paps J."/>
            <person name="Parkinson J."/>
            <person name="Pouchkina-Stantcheva N."/>
            <person name="Riddiford N."/>
            <person name="Rosenzvit M."/>
            <person name="Salinas G."/>
            <person name="Wasmuth J.D."/>
            <person name="Zamanian M."/>
            <person name="Zheng Y."/>
            <person name="Cai X."/>
            <person name="Soberon X."/>
            <person name="Olson P.D."/>
            <person name="Laclette J.P."/>
            <person name="Brehm K."/>
            <person name="Berriman M."/>
            <person name="Garciarrubio A."/>
            <person name="Bobes R.J."/>
            <person name="Fragoso G."/>
            <person name="Sanchez-Flores A."/>
            <person name="Estrada K."/>
            <person name="Cevallos M.A."/>
            <person name="Morett E."/>
            <person name="Gonzalez V."/>
            <person name="Portillo T."/>
            <person name="Ochoa-Leyva A."/>
            <person name="Jose M.V."/>
            <person name="Sciutto E."/>
            <person name="Landa A."/>
            <person name="Jimenez L."/>
            <person name="Valdes V."/>
            <person name="Carrero J.C."/>
            <person name="Larralde C."/>
            <person name="Morales-Montor J."/>
            <person name="Limon-Lason J."/>
            <person name="Soberon X."/>
            <person name="Laclette J.P."/>
        </authorList>
    </citation>
    <scope>NUCLEOTIDE SEQUENCE [LARGE SCALE GENOMIC DNA]</scope>
</reference>
<evidence type="ECO:0000256" key="7">
    <source>
        <dbReference type="SAM" id="MobiDB-lite"/>
    </source>
</evidence>
<keyword evidence="4" id="KW-0206">Cytoskeleton</keyword>
<sequence>MGSKTEKPQRMNLIQEKILVESIKKELRHQALYTRYTQNPFSEESLCAVIQRSRMEPKKKQIEPQTENQVYGWKSKPLVNRERNDRRFFFGRKECELTRSVGSSMNQNNSARSNSRKTAQ</sequence>
<evidence type="ECO:0000256" key="2">
    <source>
        <dbReference type="ARBA" id="ARBA00004245"/>
    </source>
</evidence>
<reference evidence="10" key="3">
    <citation type="submission" date="2020-10" db="UniProtKB">
        <authorList>
            <consortium name="WormBaseParasite"/>
        </authorList>
    </citation>
    <scope>IDENTIFICATION</scope>
</reference>
<proteinExistence type="inferred from homology"/>
<dbReference type="WBParaSite" id="EgrG_000458900">
    <property type="protein sequence ID" value="EgrG_000458900"/>
    <property type="gene ID" value="EgrG_000458900"/>
</dbReference>
<evidence type="ECO:0000313" key="9">
    <source>
        <dbReference type="Proteomes" id="UP000492820"/>
    </source>
</evidence>
<dbReference type="PANTHER" id="PTHR33865">
    <property type="entry name" value="PROTEIN FAM183B"/>
    <property type="match status" value="1"/>
</dbReference>
<dbReference type="GO" id="GO:0097546">
    <property type="term" value="C:ciliary base"/>
    <property type="evidence" value="ECO:0007669"/>
    <property type="project" value="TreeGrafter"/>
</dbReference>
<dbReference type="InterPro" id="IPR029214">
    <property type="entry name" value="CFAP144"/>
</dbReference>
<comment type="similarity">
    <text evidence="6">Belongs to the CFAP144 family.</text>
</comment>
<protein>
    <submittedName>
        <fullName evidence="8 10">Protein FAM183B</fullName>
    </submittedName>
</protein>
<organism evidence="8">
    <name type="scientific">Echinococcus granulosus</name>
    <name type="common">Hydatid tapeworm</name>
    <dbReference type="NCBI Taxonomy" id="6210"/>
    <lineage>
        <taxon>Eukaryota</taxon>
        <taxon>Metazoa</taxon>
        <taxon>Spiralia</taxon>
        <taxon>Lophotrochozoa</taxon>
        <taxon>Platyhelminthes</taxon>
        <taxon>Cestoda</taxon>
        <taxon>Eucestoda</taxon>
        <taxon>Cyclophyllidea</taxon>
        <taxon>Taeniidae</taxon>
        <taxon>Echinococcus</taxon>
        <taxon>Echinococcus granulosus group</taxon>
    </lineage>
</organism>
<feature type="region of interest" description="Disordered" evidence="7">
    <location>
        <begin position="99"/>
        <end position="120"/>
    </location>
</feature>
<comment type="subcellular location">
    <subcellularLocation>
        <location evidence="1">Cell projection</location>
        <location evidence="1">Cilium</location>
    </subcellularLocation>
    <subcellularLocation>
        <location evidence="2">Cytoplasm</location>
        <location evidence="2">Cytoskeleton</location>
    </subcellularLocation>
</comment>